<keyword evidence="1" id="KW-0732">Signal</keyword>
<accession>A0A1H5I0P3</accession>
<evidence type="ECO:0000259" key="2">
    <source>
        <dbReference type="Pfam" id="PF03713"/>
    </source>
</evidence>
<feature type="domain" description="DUF305" evidence="2">
    <location>
        <begin position="51"/>
        <end position="197"/>
    </location>
</feature>
<dbReference type="OrthoDB" id="26872at2"/>
<organism evidence="3 4">
    <name type="scientific">Rhodococcus jostii</name>
    <dbReference type="NCBI Taxonomy" id="132919"/>
    <lineage>
        <taxon>Bacteria</taxon>
        <taxon>Bacillati</taxon>
        <taxon>Actinomycetota</taxon>
        <taxon>Actinomycetes</taxon>
        <taxon>Mycobacteriales</taxon>
        <taxon>Nocardiaceae</taxon>
        <taxon>Rhodococcus</taxon>
    </lineage>
</organism>
<reference evidence="4" key="1">
    <citation type="submission" date="2016-10" db="EMBL/GenBank/DDBJ databases">
        <authorList>
            <person name="Varghese N."/>
        </authorList>
    </citation>
    <scope>NUCLEOTIDE SEQUENCE [LARGE SCALE GENOMIC DNA]</scope>
    <source>
        <strain evidence="4">DSM 44719</strain>
    </source>
</reference>
<dbReference type="PANTHER" id="PTHR36933">
    <property type="entry name" value="SLL0788 PROTEIN"/>
    <property type="match status" value="1"/>
</dbReference>
<name>A0A1H5I0P3_RHOJO</name>
<feature type="signal peptide" evidence="1">
    <location>
        <begin position="1"/>
        <end position="20"/>
    </location>
</feature>
<feature type="chain" id="PRO_5038331499" evidence="1">
    <location>
        <begin position="21"/>
        <end position="199"/>
    </location>
</feature>
<dbReference type="EMBL" id="FNTL01000004">
    <property type="protein sequence ID" value="SEE33735.1"/>
    <property type="molecule type" value="Genomic_DNA"/>
</dbReference>
<dbReference type="PROSITE" id="PS51257">
    <property type="entry name" value="PROKAR_LIPOPROTEIN"/>
    <property type="match status" value="1"/>
</dbReference>
<dbReference type="RefSeq" id="WP_073365756.1">
    <property type="nucleotide sequence ID" value="NZ_FNTL01000004.1"/>
</dbReference>
<dbReference type="AlphaFoldDB" id="A0A1H5I0P3"/>
<dbReference type="InterPro" id="IPR012347">
    <property type="entry name" value="Ferritin-like"/>
</dbReference>
<evidence type="ECO:0000256" key="1">
    <source>
        <dbReference type="SAM" id="SignalP"/>
    </source>
</evidence>
<proteinExistence type="predicted"/>
<protein>
    <submittedName>
        <fullName evidence="3">Uncharacterized conserved protein, DUF305 family</fullName>
    </submittedName>
</protein>
<sequence>MRTTKTALIAAAAGAVLVLAGCSTGASDSSAAPSTPTTSAAESQAHFNDADVAFLDGMYPHHAQAIEMADMVAGHTGNADVVALAAAIKAAQQPEMDRMTTWLQQWGQPVPASGTSGMHGMHGDGDGMMSADRMDALTALSGAEFDRQWLTMMIEHHEGAIDMANTELADGENPDVRQMATDIVAAQQKEITDMQALFG</sequence>
<dbReference type="PANTHER" id="PTHR36933:SF1">
    <property type="entry name" value="SLL0788 PROTEIN"/>
    <property type="match status" value="1"/>
</dbReference>
<dbReference type="Proteomes" id="UP000183407">
    <property type="component" value="Unassembled WGS sequence"/>
</dbReference>
<evidence type="ECO:0000313" key="3">
    <source>
        <dbReference type="EMBL" id="SEE33735.1"/>
    </source>
</evidence>
<dbReference type="Pfam" id="PF03713">
    <property type="entry name" value="DUF305"/>
    <property type="match status" value="1"/>
</dbReference>
<gene>
    <name evidence="3" type="ORF">SAMN04490220_7429</name>
</gene>
<dbReference type="InterPro" id="IPR005183">
    <property type="entry name" value="DUF305_CopM-like"/>
</dbReference>
<evidence type="ECO:0000313" key="4">
    <source>
        <dbReference type="Proteomes" id="UP000183407"/>
    </source>
</evidence>
<dbReference type="Gene3D" id="1.20.1260.10">
    <property type="match status" value="1"/>
</dbReference>